<evidence type="ECO:0000259" key="3">
    <source>
        <dbReference type="Pfam" id="PF14344"/>
    </source>
</evidence>
<feature type="domain" description="DUF4397" evidence="3">
    <location>
        <begin position="30"/>
        <end position="145"/>
    </location>
</feature>
<proteinExistence type="predicted"/>
<sequence>MKKFRLLIASIASIFAFSVLSSFASADDHAMVRIIHASPDAPAVDVFVNGEAVVENASFKAATDYMKLPAGTHKVEIYATGTMGEADPVIATDLTVDAGMSYTVAAINTVANLELSVTTDNNMVEEGKAKIRVGHFSPDAPAVNVGLIGGDDVFSGAEFKAVTDYMALDAGSYDLEVRTAEGGQQVLDLSGTALEANKVYSVYAINTVDSIEVLVLVDNTMMPSEMPQTGMGGASSPASEGINTWAAIGALALVGAAIIGIRRFAAHK</sequence>
<name>A0ABS2NYS3_9BACI</name>
<dbReference type="InterPro" id="IPR025510">
    <property type="entry name" value="DUF4397"/>
</dbReference>
<feature type="signal peptide" evidence="2">
    <location>
        <begin position="1"/>
        <end position="26"/>
    </location>
</feature>
<keyword evidence="5" id="KW-1185">Reference proteome</keyword>
<feature type="domain" description="DUF4397" evidence="3">
    <location>
        <begin position="148"/>
        <end position="223"/>
    </location>
</feature>
<dbReference type="Pfam" id="PF14344">
    <property type="entry name" value="DUF4397"/>
    <property type="match status" value="2"/>
</dbReference>
<keyword evidence="1" id="KW-1133">Transmembrane helix</keyword>
<dbReference type="Proteomes" id="UP000737402">
    <property type="component" value="Unassembled WGS sequence"/>
</dbReference>
<keyword evidence="1" id="KW-0472">Membrane</keyword>
<organism evidence="4 5">
    <name type="scientific">Sutcliffiella tianshenii</name>
    <dbReference type="NCBI Taxonomy" id="1463404"/>
    <lineage>
        <taxon>Bacteria</taxon>
        <taxon>Bacillati</taxon>
        <taxon>Bacillota</taxon>
        <taxon>Bacilli</taxon>
        <taxon>Bacillales</taxon>
        <taxon>Bacillaceae</taxon>
        <taxon>Sutcliffiella</taxon>
    </lineage>
</organism>
<feature type="chain" id="PRO_5047486650" description="DUF4397 domain-containing protein" evidence="2">
    <location>
        <begin position="27"/>
        <end position="268"/>
    </location>
</feature>
<keyword evidence="1" id="KW-0812">Transmembrane</keyword>
<evidence type="ECO:0000313" key="4">
    <source>
        <dbReference type="EMBL" id="MBM7619842.1"/>
    </source>
</evidence>
<protein>
    <recommendedName>
        <fullName evidence="3">DUF4397 domain-containing protein</fullName>
    </recommendedName>
</protein>
<accession>A0ABS2NYS3</accession>
<evidence type="ECO:0000256" key="1">
    <source>
        <dbReference type="SAM" id="Phobius"/>
    </source>
</evidence>
<dbReference type="RefSeq" id="WP_204415093.1">
    <property type="nucleotide sequence ID" value="NZ_JAFBED010000003.1"/>
</dbReference>
<feature type="transmembrane region" description="Helical" evidence="1">
    <location>
        <begin position="245"/>
        <end position="265"/>
    </location>
</feature>
<comment type="caution">
    <text evidence="4">The sequence shown here is derived from an EMBL/GenBank/DDBJ whole genome shotgun (WGS) entry which is preliminary data.</text>
</comment>
<dbReference type="EMBL" id="JAFBED010000003">
    <property type="protein sequence ID" value="MBM7619842.1"/>
    <property type="molecule type" value="Genomic_DNA"/>
</dbReference>
<evidence type="ECO:0000256" key="2">
    <source>
        <dbReference type="SAM" id="SignalP"/>
    </source>
</evidence>
<reference evidence="4 5" key="1">
    <citation type="submission" date="2021-01" db="EMBL/GenBank/DDBJ databases">
        <title>Genomic Encyclopedia of Type Strains, Phase IV (KMG-IV): sequencing the most valuable type-strain genomes for metagenomic binning, comparative biology and taxonomic classification.</title>
        <authorList>
            <person name="Goeker M."/>
        </authorList>
    </citation>
    <scope>NUCLEOTIDE SEQUENCE [LARGE SCALE GENOMIC DNA]</scope>
    <source>
        <strain evidence="4 5">DSM 25879</strain>
    </source>
</reference>
<keyword evidence="2" id="KW-0732">Signal</keyword>
<evidence type="ECO:0000313" key="5">
    <source>
        <dbReference type="Proteomes" id="UP000737402"/>
    </source>
</evidence>
<gene>
    <name evidence="4" type="ORF">JOC95_001694</name>
</gene>